<comment type="caution">
    <text evidence="1">The sequence shown here is derived from an EMBL/GenBank/DDBJ whole genome shotgun (WGS) entry which is preliminary data.</text>
</comment>
<keyword evidence="2" id="KW-1185">Reference proteome</keyword>
<reference evidence="1 2" key="1">
    <citation type="journal article" date="2019" name="Int. J. Syst. Evol. Microbiol.">
        <title>The Global Catalogue of Microorganisms (GCM) 10K type strain sequencing project: providing services to taxonomists for standard genome sequencing and annotation.</title>
        <authorList>
            <consortium name="The Broad Institute Genomics Platform"/>
            <consortium name="The Broad Institute Genome Sequencing Center for Infectious Disease"/>
            <person name="Wu L."/>
            <person name="Ma J."/>
        </authorList>
    </citation>
    <scope>NUCLEOTIDE SEQUENCE [LARGE SCALE GENOMIC DNA]</scope>
    <source>
        <strain evidence="1 2">CGMCC 1.12553</strain>
    </source>
</reference>
<sequence>MNRRAALKMGALGGITLTAGCNGVRSGSASASDATFLPPVVAEGALEGWAQVGDVQETELDVPVPGLSVYQSMALFENRAFLEEMSTLAMADISAPLSTFFVTRVNFVGPLGGVAVPDLVETQVTPVVKDQLRSQGVEDLGERRPATGSVEKTDDLYAIEGAFHVDGQTMRGYPLPDGKTTEVTVEAATVDMRLVYGIWAPRSGEVYVAGGAFPTSPYQSVSDPVSLTGDDETGVTVTAEVSLPLDRPDHRGALLSLVDAVGERG</sequence>
<protein>
    <submittedName>
        <fullName evidence="1">Uncharacterized protein</fullName>
    </submittedName>
</protein>
<dbReference type="RefSeq" id="WP_267622772.1">
    <property type="nucleotide sequence ID" value="NZ_JAODIW010000006.1"/>
</dbReference>
<evidence type="ECO:0000313" key="2">
    <source>
        <dbReference type="Proteomes" id="UP001595921"/>
    </source>
</evidence>
<accession>A0ABD5PF80</accession>
<dbReference type="AlphaFoldDB" id="A0ABD5PF80"/>
<gene>
    <name evidence="1" type="ORF">ACFO0N_15365</name>
</gene>
<name>A0ABD5PF80_9EURY</name>
<dbReference type="Proteomes" id="UP001595921">
    <property type="component" value="Unassembled WGS sequence"/>
</dbReference>
<dbReference type="PROSITE" id="PS51257">
    <property type="entry name" value="PROKAR_LIPOPROTEIN"/>
    <property type="match status" value="1"/>
</dbReference>
<dbReference type="EMBL" id="JBHSDS010000008">
    <property type="protein sequence ID" value="MFC4359322.1"/>
    <property type="molecule type" value="Genomic_DNA"/>
</dbReference>
<evidence type="ECO:0000313" key="1">
    <source>
        <dbReference type="EMBL" id="MFC4359322.1"/>
    </source>
</evidence>
<proteinExistence type="predicted"/>
<organism evidence="1 2">
    <name type="scientific">Halobium salinum</name>
    <dbReference type="NCBI Taxonomy" id="1364940"/>
    <lineage>
        <taxon>Archaea</taxon>
        <taxon>Methanobacteriati</taxon>
        <taxon>Methanobacteriota</taxon>
        <taxon>Stenosarchaea group</taxon>
        <taxon>Halobacteria</taxon>
        <taxon>Halobacteriales</taxon>
        <taxon>Haloferacaceae</taxon>
        <taxon>Halobium</taxon>
    </lineage>
</organism>